<organism evidence="2 3">
    <name type="scientific">Schistosoma mekongi</name>
    <name type="common">Parasitic worm</name>
    <dbReference type="NCBI Taxonomy" id="38744"/>
    <lineage>
        <taxon>Eukaryota</taxon>
        <taxon>Metazoa</taxon>
        <taxon>Spiralia</taxon>
        <taxon>Lophotrochozoa</taxon>
        <taxon>Platyhelminthes</taxon>
        <taxon>Trematoda</taxon>
        <taxon>Digenea</taxon>
        <taxon>Strigeidida</taxon>
        <taxon>Schistosomatoidea</taxon>
        <taxon>Schistosomatidae</taxon>
        <taxon>Schistosoma</taxon>
    </lineage>
</organism>
<reference evidence="2" key="1">
    <citation type="submission" date="2022-04" db="EMBL/GenBank/DDBJ databases">
        <authorList>
            <person name="Xu L."/>
            <person name="Lv Z."/>
        </authorList>
    </citation>
    <scope>NUCLEOTIDE SEQUENCE</scope>
    <source>
        <strain evidence="2">LV_2022a</strain>
    </source>
</reference>
<feature type="domain" description="MRN complex-interacting protein N-terminal" evidence="1">
    <location>
        <begin position="7"/>
        <end position="67"/>
    </location>
</feature>
<proteinExistence type="predicted"/>
<reference evidence="2" key="2">
    <citation type="journal article" date="2023" name="Infect Dis Poverty">
        <title>Chromosome-scale genome of the human blood fluke Schistosoma mekongi and its implications for public health.</title>
        <authorList>
            <person name="Zhou M."/>
            <person name="Xu L."/>
            <person name="Xu D."/>
            <person name="Chen W."/>
            <person name="Khan J."/>
            <person name="Hu Y."/>
            <person name="Huang H."/>
            <person name="Wei H."/>
            <person name="Zhang Y."/>
            <person name="Chusongsang P."/>
            <person name="Tanasarnprasert K."/>
            <person name="Hu X."/>
            <person name="Limpanont Y."/>
            <person name="Lv Z."/>
        </authorList>
    </citation>
    <scope>NUCLEOTIDE SEQUENCE</scope>
    <source>
        <strain evidence="2">LV_2022a</strain>
    </source>
</reference>
<dbReference type="InterPro" id="IPR049472">
    <property type="entry name" value="MRNIP_N"/>
</dbReference>
<dbReference type="InterPro" id="IPR032739">
    <property type="entry name" value="MRNIP"/>
</dbReference>
<dbReference type="GO" id="GO:0007095">
    <property type="term" value="P:mitotic G2 DNA damage checkpoint signaling"/>
    <property type="evidence" value="ECO:0007669"/>
    <property type="project" value="TreeGrafter"/>
</dbReference>
<name>A0AAE2D1A9_SCHME</name>
<dbReference type="EMBL" id="JALJAT010000033">
    <property type="protein sequence ID" value="KAK4467502.1"/>
    <property type="molecule type" value="Genomic_DNA"/>
</dbReference>
<dbReference type="Proteomes" id="UP001292079">
    <property type="component" value="Unassembled WGS sequence"/>
</dbReference>
<sequence length="187" mass="21318">MPVSFWVLCCSKCFLFQVHYPKKSKTWVCKVCSCNQSILKVFAEGSAPECRKVVQKLNRQGVLRQTKLSKYGLLNHPRALEWNPNKDLPGRIVSTVNSVSGNNDSLFRNIDNADVKEYQIVQPQEISYRLYPHSNTSGSQTTINTSDRSDISCLNYADLNQTNPFLSSRNSYTGSSDRYTSKWDVYL</sequence>
<dbReference type="Pfam" id="PF15749">
    <property type="entry name" value="MRNIP"/>
    <property type="match status" value="1"/>
</dbReference>
<keyword evidence="3" id="KW-1185">Reference proteome</keyword>
<evidence type="ECO:0000313" key="2">
    <source>
        <dbReference type="EMBL" id="KAK4467502.1"/>
    </source>
</evidence>
<dbReference type="PANTHER" id="PTHR15863">
    <property type="entry name" value="MRN COMPLEX-INTERACTING PROTEIN"/>
    <property type="match status" value="1"/>
</dbReference>
<accession>A0AAE2D1A9</accession>
<dbReference type="AlphaFoldDB" id="A0AAE2D1A9"/>
<gene>
    <name evidence="2" type="ORF">MN116_008957</name>
</gene>
<dbReference type="GO" id="GO:0003682">
    <property type="term" value="F:chromatin binding"/>
    <property type="evidence" value="ECO:0007669"/>
    <property type="project" value="TreeGrafter"/>
</dbReference>
<dbReference type="GO" id="GO:0005634">
    <property type="term" value="C:nucleus"/>
    <property type="evidence" value="ECO:0007669"/>
    <property type="project" value="TreeGrafter"/>
</dbReference>
<evidence type="ECO:0000259" key="1">
    <source>
        <dbReference type="Pfam" id="PF15749"/>
    </source>
</evidence>
<comment type="caution">
    <text evidence="2">The sequence shown here is derived from an EMBL/GenBank/DDBJ whole genome shotgun (WGS) entry which is preliminary data.</text>
</comment>
<evidence type="ECO:0000313" key="3">
    <source>
        <dbReference type="Proteomes" id="UP001292079"/>
    </source>
</evidence>
<dbReference type="PANTHER" id="PTHR15863:SF2">
    <property type="entry name" value="MRN COMPLEX-INTERACTING PROTEIN"/>
    <property type="match status" value="1"/>
</dbReference>
<protein>
    <recommendedName>
        <fullName evidence="1">MRN complex-interacting protein N-terminal domain-containing protein</fullName>
    </recommendedName>
</protein>